<dbReference type="GO" id="GO:0003735">
    <property type="term" value="F:structural constituent of ribosome"/>
    <property type="evidence" value="ECO:0007669"/>
    <property type="project" value="InterPro"/>
</dbReference>
<keyword evidence="3 6" id="KW-0694">RNA-binding</keyword>
<dbReference type="GO" id="GO:0070180">
    <property type="term" value="F:large ribosomal subunit rRNA binding"/>
    <property type="evidence" value="ECO:0007669"/>
    <property type="project" value="UniProtKB-UniRule"/>
</dbReference>
<evidence type="ECO:0000256" key="2">
    <source>
        <dbReference type="ARBA" id="ARBA00022730"/>
    </source>
</evidence>
<gene>
    <name evidence="6" type="primary">rplK</name>
    <name evidence="11" type="ORF">A2785_00750</name>
</gene>
<dbReference type="Pfam" id="PF03946">
    <property type="entry name" value="Ribosomal_L11_N"/>
    <property type="match status" value="1"/>
</dbReference>
<dbReference type="SMART" id="SM00649">
    <property type="entry name" value="RL11"/>
    <property type="match status" value="1"/>
</dbReference>
<keyword evidence="6 8" id="KW-0488">Methylation</keyword>
<evidence type="ECO:0000256" key="7">
    <source>
        <dbReference type="RuleBase" id="RU003978"/>
    </source>
</evidence>
<dbReference type="GO" id="GO:0006412">
    <property type="term" value="P:translation"/>
    <property type="evidence" value="ECO:0007669"/>
    <property type="project" value="UniProtKB-UniRule"/>
</dbReference>
<evidence type="ECO:0000259" key="9">
    <source>
        <dbReference type="Pfam" id="PF00298"/>
    </source>
</evidence>
<organism evidence="11 12">
    <name type="scientific">Candidatus Chisholmbacteria bacterium RIFCSPHIGHO2_01_FULL_49_18</name>
    <dbReference type="NCBI Taxonomy" id="1797590"/>
    <lineage>
        <taxon>Bacteria</taxon>
        <taxon>Candidatus Chisholmiibacteriota</taxon>
    </lineage>
</organism>
<comment type="subunit">
    <text evidence="6">Part of the ribosomal stalk of the 50S ribosomal subunit. Interacts with L10 and the large rRNA to form the base of the stalk. L10 forms an elongated spine to which L12 dimers bind in a sequential fashion forming a multimeric L10(L12)X complex.</text>
</comment>
<evidence type="ECO:0000256" key="4">
    <source>
        <dbReference type="ARBA" id="ARBA00022980"/>
    </source>
</evidence>
<evidence type="ECO:0000313" key="11">
    <source>
        <dbReference type="EMBL" id="OGY16768.1"/>
    </source>
</evidence>
<reference evidence="11 12" key="1">
    <citation type="journal article" date="2016" name="Nat. Commun.">
        <title>Thousands of microbial genomes shed light on interconnected biogeochemical processes in an aquifer system.</title>
        <authorList>
            <person name="Anantharaman K."/>
            <person name="Brown C.T."/>
            <person name="Hug L.A."/>
            <person name="Sharon I."/>
            <person name="Castelle C.J."/>
            <person name="Probst A.J."/>
            <person name="Thomas B.C."/>
            <person name="Singh A."/>
            <person name="Wilkins M.J."/>
            <person name="Karaoz U."/>
            <person name="Brodie E.L."/>
            <person name="Williams K.H."/>
            <person name="Hubbard S.S."/>
            <person name="Banfield J.F."/>
        </authorList>
    </citation>
    <scope>NUCLEOTIDE SEQUENCE [LARGE SCALE GENOMIC DNA]</scope>
</reference>
<dbReference type="PANTHER" id="PTHR11661">
    <property type="entry name" value="60S RIBOSOMAL PROTEIN L12"/>
    <property type="match status" value="1"/>
</dbReference>
<keyword evidence="5 6" id="KW-0687">Ribonucleoprotein</keyword>
<dbReference type="Gene3D" id="1.10.10.250">
    <property type="entry name" value="Ribosomal protein L11, C-terminal domain"/>
    <property type="match status" value="1"/>
</dbReference>
<dbReference type="InterPro" id="IPR036769">
    <property type="entry name" value="Ribosomal_uL11_C_sf"/>
</dbReference>
<comment type="PTM">
    <text evidence="6 8">One or more lysine residues are methylated.</text>
</comment>
<accession>A0A1G1VMZ1</accession>
<dbReference type="SUPFAM" id="SSF46906">
    <property type="entry name" value="Ribosomal protein L11, C-terminal domain"/>
    <property type="match status" value="1"/>
</dbReference>
<comment type="caution">
    <text evidence="11">The sequence shown here is derived from an EMBL/GenBank/DDBJ whole genome shotgun (WGS) entry which is preliminary data.</text>
</comment>
<dbReference type="Proteomes" id="UP000179069">
    <property type="component" value="Unassembled WGS sequence"/>
</dbReference>
<keyword evidence="2 6" id="KW-0699">rRNA-binding</keyword>
<dbReference type="CDD" id="cd00349">
    <property type="entry name" value="Ribosomal_L11"/>
    <property type="match status" value="1"/>
</dbReference>
<evidence type="ECO:0000256" key="8">
    <source>
        <dbReference type="RuleBase" id="RU003979"/>
    </source>
</evidence>
<dbReference type="Gene3D" id="3.30.1550.10">
    <property type="entry name" value="Ribosomal protein L11/L12, N-terminal domain"/>
    <property type="match status" value="1"/>
</dbReference>
<feature type="domain" description="Large ribosomal subunit protein uL11 N-terminal" evidence="10">
    <location>
        <begin position="11"/>
        <end position="67"/>
    </location>
</feature>
<dbReference type="FunFam" id="3.30.1550.10:FF:000001">
    <property type="entry name" value="50S ribosomal protein L11"/>
    <property type="match status" value="1"/>
</dbReference>
<dbReference type="InterPro" id="IPR000911">
    <property type="entry name" value="Ribosomal_uL11"/>
</dbReference>
<dbReference type="PANTHER" id="PTHR11661:SF1">
    <property type="entry name" value="LARGE RIBOSOMAL SUBUNIT PROTEIN UL11M"/>
    <property type="match status" value="1"/>
</dbReference>
<proteinExistence type="inferred from homology"/>
<dbReference type="InterPro" id="IPR020784">
    <property type="entry name" value="Ribosomal_uL11_N"/>
</dbReference>
<dbReference type="HAMAP" id="MF_00736">
    <property type="entry name" value="Ribosomal_uL11"/>
    <property type="match status" value="1"/>
</dbReference>
<evidence type="ECO:0000256" key="6">
    <source>
        <dbReference type="HAMAP-Rule" id="MF_00736"/>
    </source>
</evidence>
<evidence type="ECO:0000256" key="5">
    <source>
        <dbReference type="ARBA" id="ARBA00023274"/>
    </source>
</evidence>
<comment type="similarity">
    <text evidence="1 6 7">Belongs to the universal ribosomal protein uL11 family.</text>
</comment>
<comment type="function">
    <text evidence="6 8">Forms part of the ribosomal stalk which helps the ribosome interact with GTP-bound translation factors.</text>
</comment>
<dbReference type="InterPro" id="IPR036796">
    <property type="entry name" value="Ribosomal_uL11_N_sf"/>
</dbReference>
<feature type="domain" description="Large ribosomal subunit protein uL11 C-terminal" evidence="9">
    <location>
        <begin position="73"/>
        <end position="140"/>
    </location>
</feature>
<protein>
    <recommendedName>
        <fullName evidence="6">Large ribosomal subunit protein uL11</fullName>
    </recommendedName>
</protein>
<sequence length="141" mass="15181">MATKKVKVVTKLNLKAGEANPAPPIGPALGQHGVNIMDFCKAYNEATKDKKGQMIPVEITIYEDRSYTFVTKLAPVSELIRQHLRLEKGASAPGSETVGTLSKKDVEEIAKAKLKDLNTKNLEAAMKTVAGTARSMGVKIS</sequence>
<dbReference type="EMBL" id="MHCI01000010">
    <property type="protein sequence ID" value="OGY16768.1"/>
    <property type="molecule type" value="Genomic_DNA"/>
</dbReference>
<keyword evidence="4 6" id="KW-0689">Ribosomal protein</keyword>
<name>A0A1G1VMZ1_9BACT</name>
<evidence type="ECO:0000259" key="10">
    <source>
        <dbReference type="Pfam" id="PF03946"/>
    </source>
</evidence>
<dbReference type="InterPro" id="IPR020783">
    <property type="entry name" value="Ribosomal_uL11_C"/>
</dbReference>
<dbReference type="GO" id="GO:0022625">
    <property type="term" value="C:cytosolic large ribosomal subunit"/>
    <property type="evidence" value="ECO:0007669"/>
    <property type="project" value="TreeGrafter"/>
</dbReference>
<dbReference type="NCBIfam" id="TIGR01632">
    <property type="entry name" value="L11_bact"/>
    <property type="match status" value="1"/>
</dbReference>
<dbReference type="AlphaFoldDB" id="A0A1G1VMZ1"/>
<evidence type="ECO:0000256" key="1">
    <source>
        <dbReference type="ARBA" id="ARBA00010537"/>
    </source>
</evidence>
<evidence type="ECO:0000313" key="12">
    <source>
        <dbReference type="Proteomes" id="UP000179069"/>
    </source>
</evidence>
<dbReference type="SUPFAM" id="SSF54747">
    <property type="entry name" value="Ribosomal L11/L12e N-terminal domain"/>
    <property type="match status" value="1"/>
</dbReference>
<dbReference type="Pfam" id="PF00298">
    <property type="entry name" value="Ribosomal_L11"/>
    <property type="match status" value="1"/>
</dbReference>
<evidence type="ECO:0000256" key="3">
    <source>
        <dbReference type="ARBA" id="ARBA00022884"/>
    </source>
</evidence>
<dbReference type="InterPro" id="IPR006519">
    <property type="entry name" value="Ribosomal_uL11_bac-typ"/>
</dbReference>